<evidence type="ECO:0000256" key="2">
    <source>
        <dbReference type="SAM" id="Phobius"/>
    </source>
</evidence>
<evidence type="ECO:0000256" key="1">
    <source>
        <dbReference type="SAM" id="MobiDB-lite"/>
    </source>
</evidence>
<keyword evidence="2" id="KW-1133">Transmembrane helix</keyword>
<dbReference type="EMBL" id="CAUYUJ010005670">
    <property type="protein sequence ID" value="CAK0814547.1"/>
    <property type="molecule type" value="Genomic_DNA"/>
</dbReference>
<feature type="transmembrane region" description="Helical" evidence="2">
    <location>
        <begin position="71"/>
        <end position="90"/>
    </location>
</feature>
<name>A0ABN9RDG1_9DINO</name>
<dbReference type="Proteomes" id="UP001189429">
    <property type="component" value="Unassembled WGS sequence"/>
</dbReference>
<evidence type="ECO:0008006" key="5">
    <source>
        <dbReference type="Google" id="ProtNLM"/>
    </source>
</evidence>
<feature type="transmembrane region" description="Helical" evidence="2">
    <location>
        <begin position="111"/>
        <end position="133"/>
    </location>
</feature>
<comment type="caution">
    <text evidence="3">The sequence shown here is derived from an EMBL/GenBank/DDBJ whole genome shotgun (WGS) entry which is preliminary data.</text>
</comment>
<organism evidence="3 4">
    <name type="scientific">Prorocentrum cordatum</name>
    <dbReference type="NCBI Taxonomy" id="2364126"/>
    <lineage>
        <taxon>Eukaryota</taxon>
        <taxon>Sar</taxon>
        <taxon>Alveolata</taxon>
        <taxon>Dinophyceae</taxon>
        <taxon>Prorocentrales</taxon>
        <taxon>Prorocentraceae</taxon>
        <taxon>Prorocentrum</taxon>
    </lineage>
</organism>
<proteinExistence type="predicted"/>
<feature type="region of interest" description="Disordered" evidence="1">
    <location>
        <begin position="1"/>
        <end position="22"/>
    </location>
</feature>
<keyword evidence="2" id="KW-0472">Membrane</keyword>
<feature type="non-terminal residue" evidence="3">
    <location>
        <position position="1"/>
    </location>
</feature>
<protein>
    <recommendedName>
        <fullName evidence="5">G-protein coupled receptors family 1 profile domain-containing protein</fullName>
    </recommendedName>
</protein>
<accession>A0ABN9RDG1</accession>
<evidence type="ECO:0000313" key="3">
    <source>
        <dbReference type="EMBL" id="CAK0814547.1"/>
    </source>
</evidence>
<gene>
    <name evidence="3" type="ORF">PCOR1329_LOCUS18124</name>
</gene>
<sequence>APRPPPAAAGSPEERGAPVPPPGAMNATADALAAIIDSHNASRGVTGGRRVSLVARVLDFRVDVDEELQSWILFFATVSALWLFCLPFFCEGLSFQSARSCAVCMKQNLPLFFFVVCLLDACGLALLIGWLPAWTVSEY</sequence>
<evidence type="ECO:0000313" key="4">
    <source>
        <dbReference type="Proteomes" id="UP001189429"/>
    </source>
</evidence>
<keyword evidence="4" id="KW-1185">Reference proteome</keyword>
<reference evidence="3" key="1">
    <citation type="submission" date="2023-10" db="EMBL/GenBank/DDBJ databases">
        <authorList>
            <person name="Chen Y."/>
            <person name="Shah S."/>
            <person name="Dougan E. K."/>
            <person name="Thang M."/>
            <person name="Chan C."/>
        </authorList>
    </citation>
    <scope>NUCLEOTIDE SEQUENCE [LARGE SCALE GENOMIC DNA]</scope>
</reference>
<keyword evidence="2" id="KW-0812">Transmembrane</keyword>